<feature type="repeat" description="PPR" evidence="2">
    <location>
        <begin position="354"/>
        <end position="388"/>
    </location>
</feature>
<feature type="repeat" description="PPR" evidence="2">
    <location>
        <begin position="268"/>
        <end position="302"/>
    </location>
</feature>
<dbReference type="PROSITE" id="PS51375">
    <property type="entry name" value="PPR"/>
    <property type="match status" value="3"/>
</dbReference>
<dbReference type="InterPro" id="IPR002885">
    <property type="entry name" value="PPR_rpt"/>
</dbReference>
<gene>
    <name evidence="4" type="ORF">IEQ34_007107</name>
</gene>
<dbReference type="PANTHER" id="PTHR46935">
    <property type="entry name" value="OS01G0674700 PROTEIN"/>
    <property type="match status" value="1"/>
</dbReference>
<reference evidence="4 5" key="1">
    <citation type="journal article" date="2021" name="Hortic Res">
        <title>Chromosome-scale assembly of the Dendrobium chrysotoxum genome enhances the understanding of orchid evolution.</title>
        <authorList>
            <person name="Zhang Y."/>
            <person name="Zhang G.Q."/>
            <person name="Zhang D."/>
            <person name="Liu X.D."/>
            <person name="Xu X.Y."/>
            <person name="Sun W.H."/>
            <person name="Yu X."/>
            <person name="Zhu X."/>
            <person name="Wang Z.W."/>
            <person name="Zhao X."/>
            <person name="Zhong W.Y."/>
            <person name="Chen H."/>
            <person name="Yin W.L."/>
            <person name="Huang T."/>
            <person name="Niu S.C."/>
            <person name="Liu Z.J."/>
        </authorList>
    </citation>
    <scope>NUCLEOTIDE SEQUENCE [LARGE SCALE GENOMIC DNA]</scope>
    <source>
        <strain evidence="4">Lindl</strain>
    </source>
</reference>
<protein>
    <recommendedName>
        <fullName evidence="3">PROP1-like PPR domain-containing protein</fullName>
    </recommendedName>
</protein>
<dbReference type="Proteomes" id="UP000775213">
    <property type="component" value="Unassembled WGS sequence"/>
</dbReference>
<dbReference type="NCBIfam" id="TIGR00756">
    <property type="entry name" value="PPR"/>
    <property type="match status" value="1"/>
</dbReference>
<evidence type="ECO:0000256" key="2">
    <source>
        <dbReference type="PROSITE-ProRule" id="PRU00708"/>
    </source>
</evidence>
<keyword evidence="5" id="KW-1185">Reference proteome</keyword>
<feature type="repeat" description="PPR" evidence="2">
    <location>
        <begin position="424"/>
        <end position="458"/>
    </location>
</feature>
<dbReference type="GO" id="GO:0009658">
    <property type="term" value="P:chloroplast organization"/>
    <property type="evidence" value="ECO:0007669"/>
    <property type="project" value="InterPro"/>
</dbReference>
<proteinExistence type="predicted"/>
<evidence type="ECO:0000256" key="1">
    <source>
        <dbReference type="ARBA" id="ARBA00022737"/>
    </source>
</evidence>
<accession>A0AAV7H5Y6</accession>
<dbReference type="AlphaFoldDB" id="A0AAV7H5Y6"/>
<keyword evidence="1" id="KW-0677">Repeat</keyword>
<evidence type="ECO:0000313" key="4">
    <source>
        <dbReference type="EMBL" id="KAH0464321.1"/>
    </source>
</evidence>
<sequence length="919" mass="104787">MDAFPGALSGCFASLPTRSDGKVFEPNLEVIKQRLLRKGVVTTPKILHTLRKKEIQKYLRRSKKLNKQEGNLPLTEPQMRALEEDKFFRNATAEYRAVMAEVDSKREIRRELVGRPWKRLSGVNMVKLGSEADGLLEKKLNVERLEELRKVLVERNGEILRWFIDDADVESFEVGVEESRVKAMNRRHSMKRMSDDESIQLLARRLSSTNLSMQDWKFSRLMKHSGLLFSEMCMLEIIEELGALRNWKQALSVVKWVYNQQEYKNCKSRFVFTKLLSVLGKERRHREALKIFSEMREDGQIYPDMAAYHSIAVTLGQAGLVEELIHIIECMRQKPSKKLRNMNRRNWDPCLDPDIIIYNAVLNACVPSRQWKGVSWVLQQMRLSGLRPTETTYGLAMEVMLKARKYDHVHKFFDKMQQGRLAPKAVSYKVLVRTFWEQGKVDEAVAAVRDMERRGVIGTPGVYYELACCLCNNGRWLDATKEVEKLKKLPHAKPLEVTFTGMILASLDGGYVKECISIYEYMKDHCTPNIGTINAMLKVYGCSDMFAKAKQLFEAVKDAYLGVEASAEVRALKPDAYTFTSMLVASASACQWEFFEHVYKEMALYGCMLDMSKHSWLLVEASKAGKWHLVEHAFNTCLESGEIPHLSLFTEMLCQTIIQQNFERVNPLLNGMAHASLQISESKWSSLLQRNEDRFGLDALQGLLTHLHSSSLVMEQPIPDLLRSLESLCERATPTRTSILASSQDISTDYSTFHEKEEVVKNLAFPAKHCDVHVHLQETSKSVAYSLRVGNEKREWDSLLDIKSETLVTESVLDQLTDDICNPSSRVPLAADILQSWKDARRENGKLSIHLSMIWTNLNFKGTPFTEFQPYKVVAAVIVFDVGNPSALLQEVLNVNLSQVELMATASEDPEGNNAGSIL</sequence>
<organism evidence="4 5">
    <name type="scientific">Dendrobium chrysotoxum</name>
    <name type="common">Orchid</name>
    <dbReference type="NCBI Taxonomy" id="161865"/>
    <lineage>
        <taxon>Eukaryota</taxon>
        <taxon>Viridiplantae</taxon>
        <taxon>Streptophyta</taxon>
        <taxon>Embryophyta</taxon>
        <taxon>Tracheophyta</taxon>
        <taxon>Spermatophyta</taxon>
        <taxon>Magnoliopsida</taxon>
        <taxon>Liliopsida</taxon>
        <taxon>Asparagales</taxon>
        <taxon>Orchidaceae</taxon>
        <taxon>Epidendroideae</taxon>
        <taxon>Malaxideae</taxon>
        <taxon>Dendrobiinae</taxon>
        <taxon>Dendrobium</taxon>
    </lineage>
</organism>
<dbReference type="PANTHER" id="PTHR46935:SF2">
    <property type="entry name" value="PENTACOTRIPEPTIDE-REPEAT REGION OF PRORP DOMAIN-CONTAINING PROTEIN"/>
    <property type="match status" value="1"/>
</dbReference>
<dbReference type="Pfam" id="PF17177">
    <property type="entry name" value="PPR_long"/>
    <property type="match status" value="1"/>
</dbReference>
<dbReference type="InterPro" id="IPR033443">
    <property type="entry name" value="PROP1-like_PPR_dom"/>
</dbReference>
<dbReference type="Gene3D" id="1.25.40.10">
    <property type="entry name" value="Tetratricopeptide repeat domain"/>
    <property type="match status" value="4"/>
</dbReference>
<evidence type="ECO:0000313" key="5">
    <source>
        <dbReference type="Proteomes" id="UP000775213"/>
    </source>
</evidence>
<dbReference type="Pfam" id="PF13812">
    <property type="entry name" value="PPR_3"/>
    <property type="match status" value="1"/>
</dbReference>
<dbReference type="InterPro" id="IPR011990">
    <property type="entry name" value="TPR-like_helical_dom_sf"/>
</dbReference>
<dbReference type="EMBL" id="JAGFBR010000007">
    <property type="protein sequence ID" value="KAH0464321.1"/>
    <property type="molecule type" value="Genomic_DNA"/>
</dbReference>
<evidence type="ECO:0000259" key="3">
    <source>
        <dbReference type="Pfam" id="PF17177"/>
    </source>
</evidence>
<name>A0AAV7H5Y6_DENCH</name>
<dbReference type="GO" id="GO:0009507">
    <property type="term" value="C:chloroplast"/>
    <property type="evidence" value="ECO:0007669"/>
    <property type="project" value="TreeGrafter"/>
</dbReference>
<feature type="domain" description="PROP1-like PPR" evidence="3">
    <location>
        <begin position="357"/>
        <end position="456"/>
    </location>
</feature>
<comment type="caution">
    <text evidence="4">The sequence shown here is derived from an EMBL/GenBank/DDBJ whole genome shotgun (WGS) entry which is preliminary data.</text>
</comment>
<dbReference type="InterPro" id="IPR044645">
    <property type="entry name" value="DG1/EMB2279-like"/>
</dbReference>
<dbReference type="Pfam" id="PF01535">
    <property type="entry name" value="PPR"/>
    <property type="match status" value="1"/>
</dbReference>